<dbReference type="GO" id="GO:0050152">
    <property type="term" value="F:omega-amidase activity"/>
    <property type="evidence" value="ECO:0007669"/>
    <property type="project" value="TreeGrafter"/>
</dbReference>
<proteinExistence type="predicted"/>
<dbReference type="AlphaFoldDB" id="A0A1X9T3N2"/>
<dbReference type="PROSITE" id="PS50263">
    <property type="entry name" value="CN_HYDROLASE"/>
    <property type="match status" value="1"/>
</dbReference>
<keyword evidence="2" id="KW-0378">Hydrolase</keyword>
<protein>
    <submittedName>
        <fullName evidence="2">Hydrolase, carbon-nitrogen family</fullName>
    </submittedName>
</protein>
<dbReference type="Proteomes" id="UP000194265">
    <property type="component" value="Chromosome"/>
</dbReference>
<dbReference type="GO" id="GO:0106008">
    <property type="term" value="F:2-oxoglutaramate amidase activity"/>
    <property type="evidence" value="ECO:0007669"/>
    <property type="project" value="TreeGrafter"/>
</dbReference>
<name>A0A1X9T3N2_9BACT</name>
<feature type="domain" description="CN hydrolase" evidence="1">
    <location>
        <begin position="1"/>
        <end position="220"/>
    </location>
</feature>
<dbReference type="EMBL" id="CP018791">
    <property type="protein sequence ID" value="ARR03115.1"/>
    <property type="molecule type" value="Genomic_DNA"/>
</dbReference>
<dbReference type="InterPro" id="IPR036526">
    <property type="entry name" value="C-N_Hydrolase_sf"/>
</dbReference>
<evidence type="ECO:0000313" key="3">
    <source>
        <dbReference type="Proteomes" id="UP000194265"/>
    </source>
</evidence>
<dbReference type="PANTHER" id="PTHR47799">
    <property type="entry name" value="OMEGA-AMIDASE YAFV"/>
    <property type="match status" value="1"/>
</dbReference>
<organism evidence="2 3">
    <name type="scientific">Campylobacter vicugnae</name>
    <dbReference type="NCBI Taxonomy" id="1660076"/>
    <lineage>
        <taxon>Bacteria</taxon>
        <taxon>Pseudomonadati</taxon>
        <taxon>Campylobacterota</taxon>
        <taxon>Epsilonproteobacteria</taxon>
        <taxon>Campylobacterales</taxon>
        <taxon>Campylobacteraceae</taxon>
        <taxon>Campylobacter</taxon>
    </lineage>
</organism>
<reference evidence="2 3" key="1">
    <citation type="journal article" date="2017" name="Genome Biol. Evol.">
        <title>Comparative Genomic Analysis Identifies a Campylobacter Clade Deficient in Selenium Metabolism.</title>
        <authorList>
            <person name="Miller W.G."/>
            <person name="Yee E."/>
            <person name="Lopes B.S."/>
            <person name="Chapman M.H."/>
            <person name="Huynh S."/>
            <person name="Bono J.L."/>
            <person name="Parker C.T."/>
            <person name="Strachan N.J.C."/>
            <person name="Forbes K.J."/>
        </authorList>
    </citation>
    <scope>NUCLEOTIDE SEQUENCE [LARGE SCALE GENOMIC DNA]</scope>
    <source>
        <strain evidence="2 3">RM8964</strain>
    </source>
</reference>
<dbReference type="Pfam" id="PF00795">
    <property type="entry name" value="CN_hydrolase"/>
    <property type="match status" value="1"/>
</dbReference>
<accession>A0A1X9T3N2</accession>
<dbReference type="InterPro" id="IPR003010">
    <property type="entry name" value="C-N_Hydrolase"/>
</dbReference>
<dbReference type="RefSeq" id="WP_086334190.1">
    <property type="nucleotide sequence ID" value="NZ_CP018791.1"/>
</dbReference>
<dbReference type="CDD" id="cd07197">
    <property type="entry name" value="nitrilase"/>
    <property type="match status" value="1"/>
</dbReference>
<gene>
    <name evidence="2" type="ORF">CVIC8964_1747</name>
</gene>
<dbReference type="STRING" id="1660074.CVIC8964_1747"/>
<sequence>MIFNLKSHTLNSLGAICRASELCEFASSLSSGDLALCGELCVSGYENLGNKFEEDLKLNLINSLKPGAYLGFSHHSNGYNEFVLLSSNGVEFSQNKHKLFKLNGEDRIFKAGVTDEIKIHSIAGVNIGVLICFELRFIELWNRLKGADIILVPAMWGESRSEHYEVLSQALALQNRCFVVACSDMDLKFNMVFCPNGSRAKSKKFDINLINNFRQWMDNE</sequence>
<dbReference type="PANTHER" id="PTHR47799:SF1">
    <property type="entry name" value="OMEGA-AMIDASE YAFV"/>
    <property type="match status" value="1"/>
</dbReference>
<dbReference type="Gene3D" id="3.60.110.10">
    <property type="entry name" value="Carbon-nitrogen hydrolase"/>
    <property type="match status" value="1"/>
</dbReference>
<evidence type="ECO:0000259" key="1">
    <source>
        <dbReference type="PROSITE" id="PS50263"/>
    </source>
</evidence>
<evidence type="ECO:0000313" key="2">
    <source>
        <dbReference type="EMBL" id="ARR03115.1"/>
    </source>
</evidence>
<dbReference type="InterPro" id="IPR052737">
    <property type="entry name" value="Omega-amidase_YafV"/>
</dbReference>
<dbReference type="SUPFAM" id="SSF56317">
    <property type="entry name" value="Carbon-nitrogen hydrolase"/>
    <property type="match status" value="1"/>
</dbReference>
<dbReference type="OrthoDB" id="9811121at2"/>